<keyword evidence="2" id="KW-1185">Reference proteome</keyword>
<evidence type="ECO:0000313" key="1">
    <source>
        <dbReference type="EMBL" id="CAG5131531.1"/>
    </source>
</evidence>
<name>A0A8S3ZZ65_9EUPU</name>
<accession>A0A8S3ZZ65</accession>
<proteinExistence type="predicted"/>
<sequence length="56" mass="6515">AREKLTKENAHLRSRLELANDQISMLKSHIGVIRQNTIAFILEQMDALHMQRDTEV</sequence>
<protein>
    <submittedName>
        <fullName evidence="1">Uncharacterized protein</fullName>
    </submittedName>
</protein>
<dbReference type="EMBL" id="CAJHNH020004735">
    <property type="protein sequence ID" value="CAG5131531.1"/>
    <property type="molecule type" value="Genomic_DNA"/>
</dbReference>
<reference evidence="1" key="1">
    <citation type="submission" date="2021-04" db="EMBL/GenBank/DDBJ databases">
        <authorList>
            <consortium name="Molecular Ecology Group"/>
        </authorList>
    </citation>
    <scope>NUCLEOTIDE SEQUENCE</scope>
</reference>
<gene>
    <name evidence="1" type="ORF">CUNI_LOCUS17089</name>
</gene>
<comment type="caution">
    <text evidence="1">The sequence shown here is derived from an EMBL/GenBank/DDBJ whole genome shotgun (WGS) entry which is preliminary data.</text>
</comment>
<dbReference type="AlphaFoldDB" id="A0A8S3ZZ65"/>
<dbReference type="OrthoDB" id="10048394at2759"/>
<organism evidence="1 2">
    <name type="scientific">Candidula unifasciata</name>
    <dbReference type="NCBI Taxonomy" id="100452"/>
    <lineage>
        <taxon>Eukaryota</taxon>
        <taxon>Metazoa</taxon>
        <taxon>Spiralia</taxon>
        <taxon>Lophotrochozoa</taxon>
        <taxon>Mollusca</taxon>
        <taxon>Gastropoda</taxon>
        <taxon>Heterobranchia</taxon>
        <taxon>Euthyneura</taxon>
        <taxon>Panpulmonata</taxon>
        <taxon>Eupulmonata</taxon>
        <taxon>Stylommatophora</taxon>
        <taxon>Helicina</taxon>
        <taxon>Helicoidea</taxon>
        <taxon>Geomitridae</taxon>
        <taxon>Candidula</taxon>
    </lineage>
</organism>
<feature type="non-terminal residue" evidence="1">
    <location>
        <position position="1"/>
    </location>
</feature>
<dbReference type="Proteomes" id="UP000678393">
    <property type="component" value="Unassembled WGS sequence"/>
</dbReference>
<evidence type="ECO:0000313" key="2">
    <source>
        <dbReference type="Proteomes" id="UP000678393"/>
    </source>
</evidence>